<name>A0A845VAK6_9GAMM</name>
<comment type="caution">
    <text evidence="1">The sequence shown here is derived from an EMBL/GenBank/DDBJ whole genome shotgun (WGS) entry which is preliminary data.</text>
</comment>
<dbReference type="AlphaFoldDB" id="A0A845VAK6"/>
<evidence type="ECO:0000313" key="1">
    <source>
        <dbReference type="EMBL" id="NDY94349.1"/>
    </source>
</evidence>
<dbReference type="Proteomes" id="UP000484885">
    <property type="component" value="Unassembled WGS sequence"/>
</dbReference>
<sequence>MVIGSSSSPVEVTNISGFGIWLLVREKEMFLPYDEFPWFKDRPVREIVNVEEPQPGHFYWPELDVDLTEEIIEQPERFPMRVKQLI</sequence>
<reference evidence="1 2" key="1">
    <citation type="submission" date="2020-02" db="EMBL/GenBank/DDBJ databases">
        <authorList>
            <person name="Zhang X.-Y."/>
        </authorList>
    </citation>
    <scope>NUCLEOTIDE SEQUENCE [LARGE SCALE GENOMIC DNA]</scope>
    <source>
        <strain evidence="1 2">C33</strain>
    </source>
</reference>
<organism evidence="1 2">
    <name type="scientific">Wenzhouxiangella limi</name>
    <dbReference type="NCBI Taxonomy" id="2707351"/>
    <lineage>
        <taxon>Bacteria</taxon>
        <taxon>Pseudomonadati</taxon>
        <taxon>Pseudomonadota</taxon>
        <taxon>Gammaproteobacteria</taxon>
        <taxon>Chromatiales</taxon>
        <taxon>Wenzhouxiangellaceae</taxon>
        <taxon>Wenzhouxiangella</taxon>
    </lineage>
</organism>
<dbReference type="InterPro" id="IPR018841">
    <property type="entry name" value="DUF2442"/>
</dbReference>
<gene>
    <name evidence="1" type="ORF">G3I74_01205</name>
</gene>
<dbReference type="EMBL" id="JAAGSC010000023">
    <property type="protein sequence ID" value="NDY94349.1"/>
    <property type="molecule type" value="Genomic_DNA"/>
</dbReference>
<protein>
    <submittedName>
        <fullName evidence="1">DUF2442 domain-containing protein</fullName>
    </submittedName>
</protein>
<proteinExistence type="predicted"/>
<dbReference type="RefSeq" id="WP_164209296.1">
    <property type="nucleotide sequence ID" value="NZ_JAAGSC010000023.1"/>
</dbReference>
<keyword evidence="2" id="KW-1185">Reference proteome</keyword>
<accession>A0A845VAK6</accession>
<dbReference type="Pfam" id="PF10387">
    <property type="entry name" value="DUF2442"/>
    <property type="match status" value="1"/>
</dbReference>
<evidence type="ECO:0000313" key="2">
    <source>
        <dbReference type="Proteomes" id="UP000484885"/>
    </source>
</evidence>